<accession>A0A927GB87</accession>
<keyword evidence="1" id="KW-1133">Transmembrane helix</keyword>
<protein>
    <submittedName>
        <fullName evidence="3">Molybdopterin-dependent oxidoreductase</fullName>
    </submittedName>
</protein>
<feature type="transmembrane region" description="Helical" evidence="1">
    <location>
        <begin position="27"/>
        <end position="44"/>
    </location>
</feature>
<feature type="domain" description="Oxidoreductase molybdopterin-binding" evidence="2">
    <location>
        <begin position="103"/>
        <end position="255"/>
    </location>
</feature>
<dbReference type="AlphaFoldDB" id="A0A927GB87"/>
<dbReference type="Proteomes" id="UP000653797">
    <property type="component" value="Unassembled WGS sequence"/>
</dbReference>
<evidence type="ECO:0000256" key="1">
    <source>
        <dbReference type="SAM" id="Phobius"/>
    </source>
</evidence>
<evidence type="ECO:0000313" key="3">
    <source>
        <dbReference type="EMBL" id="MBD2751463.1"/>
    </source>
</evidence>
<comment type="caution">
    <text evidence="3">The sequence shown here is derived from an EMBL/GenBank/DDBJ whole genome shotgun (WGS) entry which is preliminary data.</text>
</comment>
<proteinExistence type="predicted"/>
<reference evidence="3" key="1">
    <citation type="submission" date="2020-09" db="EMBL/GenBank/DDBJ databases">
        <authorList>
            <person name="Kim M.K."/>
        </authorList>
    </citation>
    <scope>NUCLEOTIDE SEQUENCE</scope>
    <source>
        <strain evidence="3">BT704</strain>
    </source>
</reference>
<keyword evidence="1" id="KW-0472">Membrane</keyword>
<keyword evidence="1" id="KW-0812">Transmembrane</keyword>
<dbReference type="EMBL" id="JACXAA010000001">
    <property type="protein sequence ID" value="MBD2751463.1"/>
    <property type="molecule type" value="Genomic_DNA"/>
</dbReference>
<evidence type="ECO:0000313" key="4">
    <source>
        <dbReference type="Proteomes" id="UP000653797"/>
    </source>
</evidence>
<dbReference type="Pfam" id="PF00174">
    <property type="entry name" value="Oxidored_molyb"/>
    <property type="match status" value="1"/>
</dbReference>
<dbReference type="InterPro" id="IPR000572">
    <property type="entry name" value="OxRdtase_Mopterin-bd_dom"/>
</dbReference>
<dbReference type="SUPFAM" id="SSF56524">
    <property type="entry name" value="Oxidoreductase molybdopterin-binding domain"/>
    <property type="match status" value="1"/>
</dbReference>
<name>A0A927GB87_9BACT</name>
<organism evidence="3 4">
    <name type="scientific">Spirosoma validum</name>
    <dbReference type="NCBI Taxonomy" id="2771355"/>
    <lineage>
        <taxon>Bacteria</taxon>
        <taxon>Pseudomonadati</taxon>
        <taxon>Bacteroidota</taxon>
        <taxon>Cytophagia</taxon>
        <taxon>Cytophagales</taxon>
        <taxon>Cytophagaceae</taxon>
        <taxon>Spirosoma</taxon>
    </lineage>
</organism>
<gene>
    <name evidence="3" type="ORF">IC230_01060</name>
</gene>
<dbReference type="PANTHER" id="PTHR43032">
    <property type="entry name" value="PROTEIN-METHIONINE-SULFOXIDE REDUCTASE"/>
    <property type="match status" value="1"/>
</dbReference>
<evidence type="ECO:0000259" key="2">
    <source>
        <dbReference type="Pfam" id="PF00174"/>
    </source>
</evidence>
<dbReference type="RefSeq" id="WP_191037107.1">
    <property type="nucleotide sequence ID" value="NZ_JACXAA010000001.1"/>
</dbReference>
<dbReference type="Gene3D" id="3.90.420.10">
    <property type="entry name" value="Oxidoreductase, molybdopterin-binding domain"/>
    <property type="match status" value="1"/>
</dbReference>
<dbReference type="InterPro" id="IPR036374">
    <property type="entry name" value="OxRdtase_Mopterin-bd_sf"/>
</dbReference>
<sequence>MSQPTEPQLPKDEIPESLVRRRMIKSFGWFALAAAVPVGVYEWITHSVGAQGIKRPFRKVLEANEQVARTYFSDNHLVRTFPVEQATKKARINGYDGLKSPIPEDWKLQIDRKDNQPLMLTVDDVKALPKHEIVYEFKCIEGWSQVQHWGGARLSDFLEKYKLGTRSGNAPNPDNTNDLFNYVGMETPDKGYYVGIDMESALHPQTLLAYELNGQPLNAPHGAPLRLIIPVKYGVKNLKRIGRIFFADEKPRDFWAERGYDYYVGL</sequence>
<keyword evidence="4" id="KW-1185">Reference proteome</keyword>